<dbReference type="CDD" id="cd02440">
    <property type="entry name" value="AdoMet_MTases"/>
    <property type="match status" value="1"/>
</dbReference>
<dbReference type="InterPro" id="IPR013216">
    <property type="entry name" value="Methyltransf_11"/>
</dbReference>
<proteinExistence type="predicted"/>
<accession>C8S0A8</accession>
<dbReference type="PANTHER" id="PTHR42912:SF80">
    <property type="entry name" value="METHYLTRANSFERASE DOMAIN-CONTAINING PROTEIN"/>
    <property type="match status" value="1"/>
</dbReference>
<dbReference type="Gene3D" id="3.40.50.150">
    <property type="entry name" value="Vaccinia Virus protein VP39"/>
    <property type="match status" value="1"/>
</dbReference>
<dbReference type="InterPro" id="IPR029063">
    <property type="entry name" value="SAM-dependent_MTases_sf"/>
</dbReference>
<keyword evidence="1" id="KW-0175">Coiled coil</keyword>
<sequence>MDLHAVQKSYARWAPIYDLTFGAITDAGRRAAVSFVNRAGGDVLEVGVGTGLALRRYGHNVRVTGVDYSAEMLEKAQEKVKELRLRQVVALEQMDARALGYPDDSFDHVMAMHIMSVVPEPEKVLAEMARVCRPGGSVIVVNHFAREAGFLAVAEKAAAPMVNLLGWHSDFARARVMGEAGLLLKQERTLPPFGMMTMLRFRKL</sequence>
<evidence type="ECO:0000313" key="3">
    <source>
        <dbReference type="EMBL" id="EEW25717.1"/>
    </source>
</evidence>
<name>C8S0A8_9RHOB</name>
<keyword evidence="3" id="KW-0808">Transferase</keyword>
<keyword evidence="4" id="KW-1185">Reference proteome</keyword>
<dbReference type="EMBL" id="ACYY01000007">
    <property type="protein sequence ID" value="EEW25717.1"/>
    <property type="molecule type" value="Genomic_DNA"/>
</dbReference>
<gene>
    <name evidence="3" type="ORF">Rsw2DRAFT_1486</name>
</gene>
<dbReference type="GO" id="GO:0004608">
    <property type="term" value="F:phosphatidylethanolamine N-methyltransferase activity"/>
    <property type="evidence" value="ECO:0007669"/>
    <property type="project" value="UniProtKB-EC"/>
</dbReference>
<evidence type="ECO:0000256" key="1">
    <source>
        <dbReference type="SAM" id="Coils"/>
    </source>
</evidence>
<evidence type="ECO:0000259" key="2">
    <source>
        <dbReference type="Pfam" id="PF08241"/>
    </source>
</evidence>
<feature type="domain" description="Methyltransferase type 11" evidence="2">
    <location>
        <begin position="44"/>
        <end position="140"/>
    </location>
</feature>
<organism evidence="3 4">
    <name type="scientific">Rhodobacter ferrooxidans</name>
    <dbReference type="NCBI Taxonomy" id="371731"/>
    <lineage>
        <taxon>Bacteria</taxon>
        <taxon>Pseudomonadati</taxon>
        <taxon>Pseudomonadota</taxon>
        <taxon>Alphaproteobacteria</taxon>
        <taxon>Rhodobacterales</taxon>
        <taxon>Rhodobacter group</taxon>
        <taxon>Rhodobacter</taxon>
    </lineage>
</organism>
<dbReference type="PANTHER" id="PTHR42912">
    <property type="entry name" value="METHYLTRANSFERASE"/>
    <property type="match status" value="1"/>
</dbReference>
<dbReference type="SUPFAM" id="SSF53335">
    <property type="entry name" value="S-adenosyl-L-methionine-dependent methyltransferases"/>
    <property type="match status" value="1"/>
</dbReference>
<dbReference type="AlphaFoldDB" id="C8S0A8"/>
<reference evidence="3 4" key="1">
    <citation type="submission" date="2009-08" db="EMBL/GenBank/DDBJ databases">
        <title>The draft genome of Rhodobacter sp. SW2.</title>
        <authorList>
            <consortium name="US DOE Joint Genome Institute (JGI-PGF)"/>
            <person name="Lucas S."/>
            <person name="Copeland A."/>
            <person name="Lapidus A."/>
            <person name="Glavina del Rio T."/>
            <person name="Tice H."/>
            <person name="Bruce D."/>
            <person name="Goodwin L."/>
            <person name="Pitluck S."/>
            <person name="Larimer F."/>
            <person name="Land M.L."/>
            <person name="Hauser L."/>
            <person name="Emerson D."/>
        </authorList>
    </citation>
    <scope>NUCLEOTIDE SEQUENCE [LARGE SCALE GENOMIC DNA]</scope>
    <source>
        <strain evidence="3 4">SW2</strain>
    </source>
</reference>
<evidence type="ECO:0000313" key="4">
    <source>
        <dbReference type="Proteomes" id="UP000010121"/>
    </source>
</evidence>
<dbReference type="Proteomes" id="UP000010121">
    <property type="component" value="Unassembled WGS sequence"/>
</dbReference>
<comment type="caution">
    <text evidence="3">The sequence shown here is derived from an EMBL/GenBank/DDBJ whole genome shotgun (WGS) entry which is preliminary data.</text>
</comment>
<dbReference type="InterPro" id="IPR050508">
    <property type="entry name" value="Methyltransf_Superfamily"/>
</dbReference>
<dbReference type="EC" id="2.1.1.17" evidence="3"/>
<dbReference type="Pfam" id="PF08241">
    <property type="entry name" value="Methyltransf_11"/>
    <property type="match status" value="1"/>
</dbReference>
<protein>
    <submittedName>
        <fullName evidence="3">Phosphatidylethanolamine N-methyltransferase</fullName>
        <ecNumber evidence="3">2.1.1.17</ecNumber>
    </submittedName>
</protein>
<keyword evidence="3" id="KW-0489">Methyltransferase</keyword>
<dbReference type="RefSeq" id="WP_008029589.1">
    <property type="nucleotide sequence ID" value="NZ_ACYY01000007.1"/>
</dbReference>
<dbReference type="eggNOG" id="COG2226">
    <property type="taxonomic scope" value="Bacteria"/>
</dbReference>
<feature type="coiled-coil region" evidence="1">
    <location>
        <begin position="66"/>
        <end position="93"/>
    </location>
</feature>
<dbReference type="STRING" id="371731.Rsw2DRAFT_1486"/>
<dbReference type="GO" id="GO:0032259">
    <property type="term" value="P:methylation"/>
    <property type="evidence" value="ECO:0007669"/>
    <property type="project" value="UniProtKB-KW"/>
</dbReference>
<dbReference type="OrthoDB" id="8153637at2"/>